<proteinExistence type="inferred from homology"/>
<protein>
    <recommendedName>
        <fullName evidence="5">Large ribosomal subunit protein eL36</fullName>
    </recommendedName>
    <alternativeName>
        <fullName evidence="6">60S ribosomal protein L36</fullName>
    </alternativeName>
</protein>
<dbReference type="Gene3D" id="1.10.10.1760">
    <property type="entry name" value="60S ribosomal protein L36"/>
    <property type="match status" value="1"/>
</dbReference>
<dbReference type="WBParaSite" id="MCU_013384-RA">
    <property type="protein sequence ID" value="MCU_013384-RA"/>
    <property type="gene ID" value="MCU_013384"/>
</dbReference>
<evidence type="ECO:0000256" key="3">
    <source>
        <dbReference type="ARBA" id="ARBA00022980"/>
    </source>
</evidence>
<dbReference type="GO" id="GO:0003735">
    <property type="term" value="F:structural constituent of ribosome"/>
    <property type="evidence" value="ECO:0007669"/>
    <property type="project" value="InterPro"/>
</dbReference>
<sequence length="128" mass="15080">MHFVLIRKFLARRSVRSGFRACLLFAMSHIRKYSVCVGRERGYKRTKNVKRVRPSNSKGQSGKQSRLSRSLIREIVGFAPFERRALELLKNDREKRALKFLKARVGGHRRAKRKREELMGVVKSMRHK</sequence>
<dbReference type="PANTHER" id="PTHR10114">
    <property type="entry name" value="60S RIBOSOMAL PROTEIN L36"/>
    <property type="match status" value="1"/>
</dbReference>
<evidence type="ECO:0000256" key="2">
    <source>
        <dbReference type="ARBA" id="ARBA00011133"/>
    </source>
</evidence>
<accession>A0A5K3FYU4</accession>
<dbReference type="GO" id="GO:0006412">
    <property type="term" value="P:translation"/>
    <property type="evidence" value="ECO:0007669"/>
    <property type="project" value="InterPro"/>
</dbReference>
<dbReference type="AlphaFoldDB" id="A0A5K3FYU4"/>
<name>A0A5K3FYU4_MESCO</name>
<evidence type="ECO:0000256" key="4">
    <source>
        <dbReference type="ARBA" id="ARBA00023274"/>
    </source>
</evidence>
<comment type="subunit">
    <text evidence="2">Component of the large ribosomal subunit.</text>
</comment>
<feature type="compositionally biased region" description="Polar residues" evidence="7">
    <location>
        <begin position="54"/>
        <end position="67"/>
    </location>
</feature>
<organism evidence="8">
    <name type="scientific">Mesocestoides corti</name>
    <name type="common">Flatworm</name>
    <dbReference type="NCBI Taxonomy" id="53468"/>
    <lineage>
        <taxon>Eukaryota</taxon>
        <taxon>Metazoa</taxon>
        <taxon>Spiralia</taxon>
        <taxon>Lophotrochozoa</taxon>
        <taxon>Platyhelminthes</taxon>
        <taxon>Cestoda</taxon>
        <taxon>Eucestoda</taxon>
        <taxon>Cyclophyllidea</taxon>
        <taxon>Mesocestoididae</taxon>
        <taxon>Mesocestoides</taxon>
    </lineage>
</organism>
<dbReference type="FunFam" id="1.10.10.1760:FF:000001">
    <property type="entry name" value="60S ribosomal protein L36"/>
    <property type="match status" value="1"/>
</dbReference>
<dbReference type="InterPro" id="IPR000509">
    <property type="entry name" value="Ribosomal_eL36"/>
</dbReference>
<feature type="region of interest" description="Disordered" evidence="7">
    <location>
        <begin position="46"/>
        <end position="67"/>
    </location>
</feature>
<dbReference type="GO" id="GO:1990904">
    <property type="term" value="C:ribonucleoprotein complex"/>
    <property type="evidence" value="ECO:0007669"/>
    <property type="project" value="UniProtKB-KW"/>
</dbReference>
<dbReference type="InterPro" id="IPR038097">
    <property type="entry name" value="Ribosomal_eL36_sf"/>
</dbReference>
<evidence type="ECO:0000313" key="8">
    <source>
        <dbReference type="WBParaSite" id="MCU_013384-RA"/>
    </source>
</evidence>
<comment type="similarity">
    <text evidence="1">Belongs to the eukaryotic ribosomal protein eL36 family.</text>
</comment>
<keyword evidence="4" id="KW-0687">Ribonucleoprotein</keyword>
<dbReference type="Pfam" id="PF01158">
    <property type="entry name" value="Ribosomal_L36e"/>
    <property type="match status" value="1"/>
</dbReference>
<reference evidence="8" key="1">
    <citation type="submission" date="2019-11" db="UniProtKB">
        <authorList>
            <consortium name="WormBaseParasite"/>
        </authorList>
    </citation>
    <scope>IDENTIFICATION</scope>
</reference>
<evidence type="ECO:0000256" key="6">
    <source>
        <dbReference type="ARBA" id="ARBA00035331"/>
    </source>
</evidence>
<keyword evidence="3" id="KW-0689">Ribosomal protein</keyword>
<evidence type="ECO:0000256" key="5">
    <source>
        <dbReference type="ARBA" id="ARBA00035226"/>
    </source>
</evidence>
<dbReference type="GO" id="GO:0005840">
    <property type="term" value="C:ribosome"/>
    <property type="evidence" value="ECO:0007669"/>
    <property type="project" value="UniProtKB-KW"/>
</dbReference>
<evidence type="ECO:0000256" key="7">
    <source>
        <dbReference type="SAM" id="MobiDB-lite"/>
    </source>
</evidence>
<evidence type="ECO:0000256" key="1">
    <source>
        <dbReference type="ARBA" id="ARBA00006509"/>
    </source>
</evidence>